<keyword evidence="8 9" id="KW-0408">Iron</keyword>
<sequence length="478" mass="54186">MALLPIFPPLAALLLLLLLLLFYRKKKKTNLPPGSYGWPVLGETLAFLSASRQGQPHKFALDRIAKHGRGRSKIFKTSLLGEKMVVFCGPSALKFLFSNENKLVNVWWPRSTQLLLRTSLVTLVGDDAKRVRRLLFSFLNLDALSRYIQVVDHATHLHITSQWQGKEELKVYPTVKVHTFELACRLFMSVDDPQLVSLLNEHFHFFLKGVISIAAYFPGTSYYRATKATKAIRKELGQIVRRRRVALEQRAALPTQDLLSYLLVTADEDGRFLTEEEIVSNILLLLFAGHDTSTCAITVIMKYLAEMPEVYDKVLEEQRGIASSKGPGDFLNRGDLQKMKYSWNVISEVMRLTPPVTGSYRQAIADFDYEGYTIPKGFKIMWSAAAHHRDPSNFPDEANFDPSRFEGAGLAPYAYVPFGGGPRMCLGLEFARLETLVFLHHLVTSFRWEMMVPGEKVIFDPMPVPAEELPIRLRPHTA</sequence>
<dbReference type="GO" id="GO:0020037">
    <property type="term" value="F:heme binding"/>
    <property type="evidence" value="ECO:0007669"/>
    <property type="project" value="InterPro"/>
</dbReference>
<evidence type="ECO:0000256" key="10">
    <source>
        <dbReference type="RuleBase" id="RU000461"/>
    </source>
</evidence>
<dbReference type="Gramene" id="Kaladp0037s0230.1.v1.1">
    <property type="protein sequence ID" value="Kaladp0037s0230.1.v1.1"/>
    <property type="gene ID" value="Kaladp0037s0230.v1.1"/>
</dbReference>
<organism evidence="12 13">
    <name type="scientific">Kalanchoe fedtschenkoi</name>
    <name type="common">Lavender scallops</name>
    <name type="synonym">South American air plant</name>
    <dbReference type="NCBI Taxonomy" id="63787"/>
    <lineage>
        <taxon>Eukaryota</taxon>
        <taxon>Viridiplantae</taxon>
        <taxon>Streptophyta</taxon>
        <taxon>Embryophyta</taxon>
        <taxon>Tracheophyta</taxon>
        <taxon>Spermatophyta</taxon>
        <taxon>Magnoliopsida</taxon>
        <taxon>eudicotyledons</taxon>
        <taxon>Gunneridae</taxon>
        <taxon>Pentapetalae</taxon>
        <taxon>Saxifragales</taxon>
        <taxon>Crassulaceae</taxon>
        <taxon>Kalanchoe</taxon>
    </lineage>
</organism>
<keyword evidence="4 11" id="KW-0812">Transmembrane</keyword>
<dbReference type="PROSITE" id="PS00086">
    <property type="entry name" value="CYTOCHROME_P450"/>
    <property type="match status" value="1"/>
</dbReference>
<dbReference type="CDD" id="cd11043">
    <property type="entry name" value="CYP90-like"/>
    <property type="match status" value="1"/>
</dbReference>
<comment type="subcellular location">
    <subcellularLocation>
        <location evidence="2">Membrane</location>
        <topology evidence="2">Single-pass membrane protein</topology>
    </subcellularLocation>
</comment>
<name>A0A7N0TI33_KALFE</name>
<dbReference type="PRINTS" id="PR00463">
    <property type="entry name" value="EP450I"/>
</dbReference>
<reference evidence="12" key="1">
    <citation type="submission" date="2021-01" db="UniProtKB">
        <authorList>
            <consortium name="EnsemblPlants"/>
        </authorList>
    </citation>
    <scope>IDENTIFICATION</scope>
</reference>
<proteinExistence type="inferred from homology"/>
<keyword evidence="13" id="KW-1185">Reference proteome</keyword>
<dbReference type="InterPro" id="IPR001128">
    <property type="entry name" value="Cyt_P450"/>
</dbReference>
<evidence type="ECO:0000256" key="3">
    <source>
        <dbReference type="ARBA" id="ARBA00010617"/>
    </source>
</evidence>
<evidence type="ECO:0008006" key="14">
    <source>
        <dbReference type="Google" id="ProtNLM"/>
    </source>
</evidence>
<evidence type="ECO:0000256" key="7">
    <source>
        <dbReference type="ARBA" id="ARBA00023002"/>
    </source>
</evidence>
<keyword evidence="10" id="KW-0503">Monooxygenase</keyword>
<dbReference type="InterPro" id="IPR002401">
    <property type="entry name" value="Cyt_P450_E_grp-I"/>
</dbReference>
<dbReference type="Proteomes" id="UP000594263">
    <property type="component" value="Unplaced"/>
</dbReference>
<evidence type="ECO:0000256" key="1">
    <source>
        <dbReference type="ARBA" id="ARBA00001971"/>
    </source>
</evidence>
<evidence type="ECO:0000256" key="6">
    <source>
        <dbReference type="ARBA" id="ARBA00022989"/>
    </source>
</evidence>
<evidence type="ECO:0000313" key="13">
    <source>
        <dbReference type="Proteomes" id="UP000594263"/>
    </source>
</evidence>
<feature type="binding site" description="axial binding residue" evidence="9">
    <location>
        <position position="425"/>
    </location>
    <ligand>
        <name>heme</name>
        <dbReference type="ChEBI" id="CHEBI:30413"/>
    </ligand>
    <ligandPart>
        <name>Fe</name>
        <dbReference type="ChEBI" id="CHEBI:18248"/>
    </ligandPart>
</feature>
<keyword evidence="7 10" id="KW-0560">Oxidoreductase</keyword>
<evidence type="ECO:0000256" key="2">
    <source>
        <dbReference type="ARBA" id="ARBA00004167"/>
    </source>
</evidence>
<dbReference type="FunFam" id="1.10.630.10:FF:000022">
    <property type="entry name" value="Taxadiene 5-alpha hydroxylase"/>
    <property type="match status" value="1"/>
</dbReference>
<protein>
    <recommendedName>
        <fullName evidence="14">Cytochrome P450</fullName>
    </recommendedName>
</protein>
<dbReference type="GO" id="GO:0004497">
    <property type="term" value="F:monooxygenase activity"/>
    <property type="evidence" value="ECO:0007669"/>
    <property type="project" value="UniProtKB-KW"/>
</dbReference>
<dbReference type="GO" id="GO:0016705">
    <property type="term" value="F:oxidoreductase activity, acting on paired donors, with incorporation or reduction of molecular oxygen"/>
    <property type="evidence" value="ECO:0007669"/>
    <property type="project" value="InterPro"/>
</dbReference>
<keyword evidence="6 11" id="KW-1133">Transmembrane helix</keyword>
<evidence type="ECO:0000313" key="12">
    <source>
        <dbReference type="EnsemblPlants" id="Kaladp0037s0230.1.v1.1"/>
    </source>
</evidence>
<keyword evidence="9 10" id="KW-0349">Heme</keyword>
<dbReference type="EnsemblPlants" id="Kaladp0037s0230.1.v1.1">
    <property type="protein sequence ID" value="Kaladp0037s0230.1.v1.1"/>
    <property type="gene ID" value="Kaladp0037s0230.v1.1"/>
</dbReference>
<dbReference type="PANTHER" id="PTHR24286">
    <property type="entry name" value="CYTOCHROME P450 26"/>
    <property type="match status" value="1"/>
</dbReference>
<dbReference type="Pfam" id="PF00067">
    <property type="entry name" value="p450"/>
    <property type="match status" value="1"/>
</dbReference>
<dbReference type="GO" id="GO:0016125">
    <property type="term" value="P:sterol metabolic process"/>
    <property type="evidence" value="ECO:0007669"/>
    <property type="project" value="TreeGrafter"/>
</dbReference>
<comment type="similarity">
    <text evidence="3 10">Belongs to the cytochrome P450 family.</text>
</comment>
<dbReference type="InterPro" id="IPR017972">
    <property type="entry name" value="Cyt_P450_CS"/>
</dbReference>
<dbReference type="AlphaFoldDB" id="A0A7N0TI33"/>
<evidence type="ECO:0000256" key="9">
    <source>
        <dbReference type="PIRSR" id="PIRSR602401-1"/>
    </source>
</evidence>
<dbReference type="PANTHER" id="PTHR24286:SF209">
    <property type="entry name" value="BETA-AMYRIN 28-OXIDASE-LIKE"/>
    <property type="match status" value="1"/>
</dbReference>
<keyword evidence="11" id="KW-0472">Membrane</keyword>
<evidence type="ECO:0000256" key="8">
    <source>
        <dbReference type="ARBA" id="ARBA00023004"/>
    </source>
</evidence>
<dbReference type="GO" id="GO:0005506">
    <property type="term" value="F:iron ion binding"/>
    <property type="evidence" value="ECO:0007669"/>
    <property type="project" value="InterPro"/>
</dbReference>
<feature type="transmembrane region" description="Helical" evidence="11">
    <location>
        <begin position="6"/>
        <end position="23"/>
    </location>
</feature>
<evidence type="ECO:0000256" key="4">
    <source>
        <dbReference type="ARBA" id="ARBA00022692"/>
    </source>
</evidence>
<dbReference type="SUPFAM" id="SSF48264">
    <property type="entry name" value="Cytochrome P450"/>
    <property type="match status" value="1"/>
</dbReference>
<dbReference type="InterPro" id="IPR036396">
    <property type="entry name" value="Cyt_P450_sf"/>
</dbReference>
<dbReference type="Gene3D" id="1.10.630.10">
    <property type="entry name" value="Cytochrome P450"/>
    <property type="match status" value="1"/>
</dbReference>
<accession>A0A7N0TI33</accession>
<evidence type="ECO:0000256" key="5">
    <source>
        <dbReference type="ARBA" id="ARBA00022723"/>
    </source>
</evidence>
<comment type="cofactor">
    <cofactor evidence="1 9">
        <name>heme</name>
        <dbReference type="ChEBI" id="CHEBI:30413"/>
    </cofactor>
</comment>
<dbReference type="OMA" id="FDPMPVP"/>
<dbReference type="PRINTS" id="PR00385">
    <property type="entry name" value="P450"/>
</dbReference>
<keyword evidence="5 9" id="KW-0479">Metal-binding</keyword>
<evidence type="ECO:0000256" key="11">
    <source>
        <dbReference type="SAM" id="Phobius"/>
    </source>
</evidence>
<dbReference type="GO" id="GO:0016020">
    <property type="term" value="C:membrane"/>
    <property type="evidence" value="ECO:0007669"/>
    <property type="project" value="UniProtKB-SubCell"/>
</dbReference>